<comment type="similarity">
    <text evidence="3 4">In the N-terminal section; belongs to the HFCD (homo-oligomeric flavin containing Cys decarboxylase) superfamily.</text>
</comment>
<feature type="binding site" evidence="3">
    <location>
        <position position="326"/>
    </location>
    <ligand>
        <name>CTP</name>
        <dbReference type="ChEBI" id="CHEBI:37563"/>
    </ligand>
</feature>
<keyword evidence="3 4" id="KW-0285">Flavoprotein</keyword>
<dbReference type="Pfam" id="PF02441">
    <property type="entry name" value="Flavoprotein"/>
    <property type="match status" value="1"/>
</dbReference>
<comment type="pathway">
    <text evidence="3 4">Cofactor biosynthesis; coenzyme A biosynthesis; CoA from (R)-pantothenate: step 3/5.</text>
</comment>
<reference evidence="7 8" key="1">
    <citation type="submission" date="2019-09" db="EMBL/GenBank/DDBJ databases">
        <title>Genomes of family Cryomorphaceae.</title>
        <authorList>
            <person name="Bowman J.P."/>
        </authorList>
    </citation>
    <scope>NUCLEOTIDE SEQUENCE [LARGE SCALE GENOMIC DNA]</scope>
    <source>
        <strain evidence="7 8">LMG 25704</strain>
    </source>
</reference>
<evidence type="ECO:0000256" key="3">
    <source>
        <dbReference type="HAMAP-Rule" id="MF_02225"/>
    </source>
</evidence>
<comment type="cofactor">
    <cofactor evidence="3">
        <name>FMN</name>
        <dbReference type="ChEBI" id="CHEBI:58210"/>
    </cofactor>
    <text evidence="3">Binds 1 FMN per subunit.</text>
</comment>
<evidence type="ECO:0000259" key="6">
    <source>
        <dbReference type="Pfam" id="PF04127"/>
    </source>
</evidence>
<dbReference type="InterPro" id="IPR035929">
    <property type="entry name" value="CoaB-like_sf"/>
</dbReference>
<comment type="function">
    <text evidence="4">Catalyzes two steps in the biosynthesis of coenzyme A. In the first step cysteine is conjugated to 4'-phosphopantothenate to form 4-phosphopantothenoylcysteine, in the latter compound is decarboxylated to form 4'-phosphopantotheine.</text>
</comment>
<comment type="cofactor">
    <cofactor evidence="3">
        <name>Mg(2+)</name>
        <dbReference type="ChEBI" id="CHEBI:18420"/>
    </cofactor>
</comment>
<keyword evidence="3 4" id="KW-0288">FMN</keyword>
<dbReference type="Proteomes" id="UP000468650">
    <property type="component" value="Unassembled WGS sequence"/>
</dbReference>
<comment type="caution">
    <text evidence="7">The sequence shown here is derived from an EMBL/GenBank/DDBJ whole genome shotgun (WGS) entry which is preliminary data.</text>
</comment>
<feature type="binding site" evidence="3">
    <location>
        <position position="291"/>
    </location>
    <ligand>
        <name>CTP</name>
        <dbReference type="ChEBI" id="CHEBI:37563"/>
    </ligand>
</feature>
<comment type="similarity">
    <text evidence="3 4">In the C-terminal section; belongs to the PPC synthetase family.</text>
</comment>
<evidence type="ECO:0000313" key="7">
    <source>
        <dbReference type="EMBL" id="KAB2814474.1"/>
    </source>
</evidence>
<dbReference type="Gene3D" id="3.40.50.1950">
    <property type="entry name" value="Flavin prenyltransferase-like"/>
    <property type="match status" value="1"/>
</dbReference>
<feature type="region of interest" description="Phosphopantothenate--cysteine ligase" evidence="3">
    <location>
        <begin position="192"/>
        <end position="401"/>
    </location>
</feature>
<dbReference type="HAMAP" id="MF_02225">
    <property type="entry name" value="CoaBC"/>
    <property type="match status" value="1"/>
</dbReference>
<dbReference type="EC" id="4.1.1.36" evidence="3"/>
<dbReference type="InterPro" id="IPR005252">
    <property type="entry name" value="CoaBC"/>
</dbReference>
<evidence type="ECO:0000259" key="5">
    <source>
        <dbReference type="Pfam" id="PF02441"/>
    </source>
</evidence>
<dbReference type="EMBL" id="WBVO01000001">
    <property type="protein sequence ID" value="KAB2814474.1"/>
    <property type="molecule type" value="Genomic_DNA"/>
</dbReference>
<dbReference type="OrthoDB" id="9802554at2"/>
<dbReference type="EC" id="6.3.2.5" evidence="3"/>
<dbReference type="AlphaFoldDB" id="A0A6N6RLM1"/>
<protein>
    <recommendedName>
        <fullName evidence="3">Coenzyme A biosynthesis bifunctional protein CoaBC</fullName>
    </recommendedName>
    <alternativeName>
        <fullName evidence="3">DNA/pantothenate metabolism flavoprotein</fullName>
    </alternativeName>
    <alternativeName>
        <fullName evidence="3">Phosphopantothenoylcysteine synthetase/decarboxylase</fullName>
        <shortName evidence="3">PPCS-PPCDC</shortName>
    </alternativeName>
    <domain>
        <recommendedName>
            <fullName evidence="3">Phosphopantothenoylcysteine decarboxylase</fullName>
            <shortName evidence="3">PPC decarboxylase</shortName>
            <shortName evidence="3">PPC-DC</shortName>
            <ecNumber evidence="3">4.1.1.36</ecNumber>
        </recommendedName>
        <alternativeName>
            <fullName evidence="3">CoaC</fullName>
        </alternativeName>
    </domain>
    <domain>
        <recommendedName>
            <fullName evidence="3">Phosphopantothenate--cysteine ligase</fullName>
            <ecNumber evidence="3">6.3.2.5</ecNumber>
        </recommendedName>
        <alternativeName>
            <fullName evidence="3">CoaB</fullName>
        </alternativeName>
        <alternativeName>
            <fullName evidence="3">Phosphopantothenoylcysteine synthetase</fullName>
            <shortName evidence="3">PPC synthetase</shortName>
            <shortName evidence="3">PPC-S</shortName>
        </alternativeName>
    </domain>
</protein>
<keyword evidence="3" id="KW-0479">Metal-binding</keyword>
<comment type="caution">
    <text evidence="3">Lacks conserved residue(s) required for the propagation of feature annotation.</text>
</comment>
<dbReference type="UniPathway" id="UPA00241">
    <property type="reaction ID" value="UER00353"/>
</dbReference>
<keyword evidence="3" id="KW-0460">Magnesium</keyword>
<proteinExistence type="inferred from homology"/>
<dbReference type="GO" id="GO:0004633">
    <property type="term" value="F:phosphopantothenoylcysteine decarboxylase activity"/>
    <property type="evidence" value="ECO:0007669"/>
    <property type="project" value="UniProtKB-UniRule"/>
</dbReference>
<accession>A0A6N6RLM1</accession>
<feature type="binding site" evidence="3">
    <location>
        <position position="281"/>
    </location>
    <ligand>
        <name>CTP</name>
        <dbReference type="ChEBI" id="CHEBI:37563"/>
    </ligand>
</feature>
<evidence type="ECO:0000256" key="1">
    <source>
        <dbReference type="ARBA" id="ARBA00022793"/>
    </source>
</evidence>
<feature type="binding site" evidence="3">
    <location>
        <position position="340"/>
    </location>
    <ligand>
        <name>CTP</name>
        <dbReference type="ChEBI" id="CHEBI:37563"/>
    </ligand>
</feature>
<dbReference type="GO" id="GO:0015937">
    <property type="term" value="P:coenzyme A biosynthetic process"/>
    <property type="evidence" value="ECO:0007669"/>
    <property type="project" value="UniProtKB-UniRule"/>
</dbReference>
<dbReference type="SUPFAM" id="SSF52507">
    <property type="entry name" value="Homo-oligomeric flavin-containing Cys decarboxylases, HFCD"/>
    <property type="match status" value="1"/>
</dbReference>
<dbReference type="Gene3D" id="3.40.50.10300">
    <property type="entry name" value="CoaB-like"/>
    <property type="match status" value="1"/>
</dbReference>
<dbReference type="SUPFAM" id="SSF102645">
    <property type="entry name" value="CoaB-like"/>
    <property type="match status" value="1"/>
</dbReference>
<feature type="domain" description="DNA/pantothenate metabolism flavoprotein C-terminal" evidence="6">
    <location>
        <begin position="187"/>
        <end position="398"/>
    </location>
</feature>
<dbReference type="GO" id="GO:0071513">
    <property type="term" value="C:phosphopantothenoylcysteine decarboxylase complex"/>
    <property type="evidence" value="ECO:0007669"/>
    <property type="project" value="TreeGrafter"/>
</dbReference>
<dbReference type="GO" id="GO:0046872">
    <property type="term" value="F:metal ion binding"/>
    <property type="evidence" value="ECO:0007669"/>
    <property type="project" value="UniProtKB-KW"/>
</dbReference>
<name>A0A6N6RLM1_9FLAO</name>
<organism evidence="7 8">
    <name type="scientific">Phaeocystidibacter luteus</name>
    <dbReference type="NCBI Taxonomy" id="911197"/>
    <lineage>
        <taxon>Bacteria</taxon>
        <taxon>Pseudomonadati</taxon>
        <taxon>Bacteroidota</taxon>
        <taxon>Flavobacteriia</taxon>
        <taxon>Flavobacteriales</taxon>
        <taxon>Phaeocystidibacteraceae</taxon>
        <taxon>Phaeocystidibacter</taxon>
    </lineage>
</organism>
<feature type="region of interest" description="Phosphopantothenoylcysteine decarboxylase" evidence="3">
    <location>
        <begin position="1"/>
        <end position="191"/>
    </location>
</feature>
<comment type="pathway">
    <text evidence="3 4">Cofactor biosynthesis; coenzyme A biosynthesis; CoA from (R)-pantothenate: step 2/5.</text>
</comment>
<evidence type="ECO:0000256" key="2">
    <source>
        <dbReference type="ARBA" id="ARBA00023239"/>
    </source>
</evidence>
<feature type="binding site" evidence="3">
    <location>
        <position position="344"/>
    </location>
    <ligand>
        <name>CTP</name>
        <dbReference type="ChEBI" id="CHEBI:37563"/>
    </ligand>
</feature>
<keyword evidence="8" id="KW-1185">Reference proteome</keyword>
<dbReference type="Pfam" id="PF04127">
    <property type="entry name" value="DFP"/>
    <property type="match status" value="1"/>
</dbReference>
<comment type="function">
    <text evidence="3">Catalyzes two sequential steps in the biosynthesis of coenzyme A. In the first step cysteine is conjugated to 4'-phosphopantothenate to form 4-phosphopantothenoylcysteine. In the second step the latter compound is decarboxylated to form 4'-phosphopantotheine.</text>
</comment>
<keyword evidence="3 4" id="KW-0436">Ligase</keyword>
<dbReference type="InterPro" id="IPR003382">
    <property type="entry name" value="Flavoprotein"/>
</dbReference>
<dbReference type="InterPro" id="IPR036551">
    <property type="entry name" value="Flavin_trans-like"/>
</dbReference>
<gene>
    <name evidence="3 7" type="primary">coaBC</name>
    <name evidence="7" type="ORF">F8C67_01690</name>
</gene>
<keyword evidence="3" id="KW-0511">Multifunctional enzyme</keyword>
<dbReference type="GO" id="GO:0004632">
    <property type="term" value="F:phosphopantothenate--cysteine ligase activity"/>
    <property type="evidence" value="ECO:0007669"/>
    <property type="project" value="UniProtKB-UniRule"/>
</dbReference>
<comment type="catalytic activity">
    <reaction evidence="3 4">
        <text>(R)-4'-phosphopantothenate + L-cysteine + CTP = N-[(R)-4-phosphopantothenoyl]-L-cysteine + CMP + diphosphate + H(+)</text>
        <dbReference type="Rhea" id="RHEA:19397"/>
        <dbReference type="ChEBI" id="CHEBI:10986"/>
        <dbReference type="ChEBI" id="CHEBI:15378"/>
        <dbReference type="ChEBI" id="CHEBI:33019"/>
        <dbReference type="ChEBI" id="CHEBI:35235"/>
        <dbReference type="ChEBI" id="CHEBI:37563"/>
        <dbReference type="ChEBI" id="CHEBI:59458"/>
        <dbReference type="ChEBI" id="CHEBI:60377"/>
        <dbReference type="EC" id="6.3.2.5"/>
    </reaction>
</comment>
<dbReference type="GO" id="GO:0010181">
    <property type="term" value="F:FMN binding"/>
    <property type="evidence" value="ECO:0007669"/>
    <property type="project" value="UniProtKB-UniRule"/>
</dbReference>
<evidence type="ECO:0000313" key="8">
    <source>
        <dbReference type="Proteomes" id="UP000468650"/>
    </source>
</evidence>
<dbReference type="InterPro" id="IPR007085">
    <property type="entry name" value="DNA/pantothenate-metab_flavo_C"/>
</dbReference>
<sequence>MLRGKKVLLGVTGSIAAYKSAHLVRLLVKAGAEVRVVLTPTASDFVTPLTLSTLSKNPVLDSFTNDDTGAKVWNNHVELGLWADLFIVAPASSNTMSKMASGQCDNLLTATYASAKCPVFIAPAMDLDMYAHPANQQNLSKLESFGNHIIPSESGELASGLEGKGRMAEPEHIVAFVEDALAQDKPLYGKRVLINGGPTYEAIDAVRFIGNRSTGKMAFALAQAALELGAEVNLIMGPSHLNAADPKLTITRVESTQEMHDAVMSGEANADIIILSAAVSDYKPKVQIREKQKKSADSWNIELEPTVDILSALGAKKANGQFLVGFALETQNEEEYALGKLKRKKLDMIVLNSLRDKGAGFGHDTNKVIIFDADKNRTEVPLLSKREVANVILEKIIERYA</sequence>
<dbReference type="NCBIfam" id="TIGR00521">
    <property type="entry name" value="coaBC_dfp"/>
    <property type="match status" value="1"/>
</dbReference>
<keyword evidence="1 3" id="KW-0210">Decarboxylase</keyword>
<comment type="catalytic activity">
    <reaction evidence="3 4">
        <text>N-[(R)-4-phosphopantothenoyl]-L-cysteine + H(+) = (R)-4'-phosphopantetheine + CO2</text>
        <dbReference type="Rhea" id="RHEA:16793"/>
        <dbReference type="ChEBI" id="CHEBI:15378"/>
        <dbReference type="ChEBI" id="CHEBI:16526"/>
        <dbReference type="ChEBI" id="CHEBI:59458"/>
        <dbReference type="ChEBI" id="CHEBI:61723"/>
        <dbReference type="EC" id="4.1.1.36"/>
    </reaction>
</comment>
<dbReference type="GO" id="GO:0015941">
    <property type="term" value="P:pantothenate catabolic process"/>
    <property type="evidence" value="ECO:0007669"/>
    <property type="project" value="InterPro"/>
</dbReference>
<dbReference type="PANTHER" id="PTHR14359:SF6">
    <property type="entry name" value="PHOSPHOPANTOTHENOYLCYSTEINE DECARBOXYLASE"/>
    <property type="match status" value="1"/>
</dbReference>
<feature type="domain" description="Flavoprotein" evidence="5">
    <location>
        <begin position="5"/>
        <end position="181"/>
    </location>
</feature>
<keyword evidence="2 3" id="KW-0456">Lyase</keyword>
<evidence type="ECO:0000256" key="4">
    <source>
        <dbReference type="RuleBase" id="RU364078"/>
    </source>
</evidence>
<dbReference type="RefSeq" id="WP_151666054.1">
    <property type="nucleotide sequence ID" value="NZ_WBVO01000001.1"/>
</dbReference>
<dbReference type="PANTHER" id="PTHR14359">
    <property type="entry name" value="HOMO-OLIGOMERIC FLAVIN CONTAINING CYS DECARBOXYLASE FAMILY"/>
    <property type="match status" value="1"/>
</dbReference>